<sequence length="157" mass="15658">MTRKTLVLITGGVIAAAITGTALGAGAAEVDAGRSRPIVPATPAPAADPAVRPAARSTTGPEDNPARVGSDDRSVAGSPGRPTTGGPSAAAGAAGRDRAVEIALARTGGGSVVKVEAETEHGRAVWSVRIARSGGRDRVDVDATTGQVVRYERTGDR</sequence>
<feature type="region of interest" description="Disordered" evidence="1">
    <location>
        <begin position="36"/>
        <end position="95"/>
    </location>
</feature>
<feature type="compositionally biased region" description="Low complexity" evidence="1">
    <location>
        <begin position="36"/>
        <end position="56"/>
    </location>
</feature>
<evidence type="ECO:0000256" key="2">
    <source>
        <dbReference type="SAM" id="SignalP"/>
    </source>
</evidence>
<evidence type="ECO:0000313" key="4">
    <source>
        <dbReference type="EMBL" id="MFC4108115.1"/>
    </source>
</evidence>
<dbReference type="RefSeq" id="WP_377547908.1">
    <property type="nucleotide sequence ID" value="NZ_JBHSBN010000013.1"/>
</dbReference>
<name>A0ABV8KPQ3_9ACTN</name>
<feature type="compositionally biased region" description="Low complexity" evidence="1">
    <location>
        <begin position="76"/>
        <end position="94"/>
    </location>
</feature>
<dbReference type="EMBL" id="JBHSBN010000013">
    <property type="protein sequence ID" value="MFC4108115.1"/>
    <property type="molecule type" value="Genomic_DNA"/>
</dbReference>
<dbReference type="Pfam" id="PF03413">
    <property type="entry name" value="PepSY"/>
    <property type="match status" value="1"/>
</dbReference>
<proteinExistence type="predicted"/>
<dbReference type="InterPro" id="IPR025711">
    <property type="entry name" value="PepSY"/>
</dbReference>
<organism evidence="4 5">
    <name type="scientific">Micromonospora zhanjiangensis</name>
    <dbReference type="NCBI Taxonomy" id="1522057"/>
    <lineage>
        <taxon>Bacteria</taxon>
        <taxon>Bacillati</taxon>
        <taxon>Actinomycetota</taxon>
        <taxon>Actinomycetes</taxon>
        <taxon>Micromonosporales</taxon>
        <taxon>Micromonosporaceae</taxon>
        <taxon>Micromonospora</taxon>
    </lineage>
</organism>
<comment type="caution">
    <text evidence="4">The sequence shown here is derived from an EMBL/GenBank/DDBJ whole genome shotgun (WGS) entry which is preliminary data.</text>
</comment>
<accession>A0ABV8KPQ3</accession>
<feature type="signal peptide" evidence="2">
    <location>
        <begin position="1"/>
        <end position="27"/>
    </location>
</feature>
<evidence type="ECO:0000259" key="3">
    <source>
        <dbReference type="Pfam" id="PF03413"/>
    </source>
</evidence>
<feature type="domain" description="PepSY" evidence="3">
    <location>
        <begin position="97"/>
        <end position="151"/>
    </location>
</feature>
<dbReference type="Proteomes" id="UP001595868">
    <property type="component" value="Unassembled WGS sequence"/>
</dbReference>
<feature type="chain" id="PRO_5045416742" evidence="2">
    <location>
        <begin position="28"/>
        <end position="157"/>
    </location>
</feature>
<protein>
    <submittedName>
        <fullName evidence="4">PepSY domain-containing protein</fullName>
    </submittedName>
</protein>
<keyword evidence="2" id="KW-0732">Signal</keyword>
<keyword evidence="5" id="KW-1185">Reference proteome</keyword>
<evidence type="ECO:0000256" key="1">
    <source>
        <dbReference type="SAM" id="MobiDB-lite"/>
    </source>
</evidence>
<gene>
    <name evidence="4" type="ORF">ACFOX0_19560</name>
</gene>
<evidence type="ECO:0000313" key="5">
    <source>
        <dbReference type="Proteomes" id="UP001595868"/>
    </source>
</evidence>
<reference evidence="5" key="1">
    <citation type="journal article" date="2019" name="Int. J. Syst. Evol. Microbiol.">
        <title>The Global Catalogue of Microorganisms (GCM) 10K type strain sequencing project: providing services to taxonomists for standard genome sequencing and annotation.</title>
        <authorList>
            <consortium name="The Broad Institute Genomics Platform"/>
            <consortium name="The Broad Institute Genome Sequencing Center for Infectious Disease"/>
            <person name="Wu L."/>
            <person name="Ma J."/>
        </authorList>
    </citation>
    <scope>NUCLEOTIDE SEQUENCE [LARGE SCALE GENOMIC DNA]</scope>
    <source>
        <strain evidence="5">2902at01</strain>
    </source>
</reference>
<dbReference type="Gene3D" id="3.10.450.40">
    <property type="match status" value="1"/>
</dbReference>